<feature type="signal peptide" evidence="1">
    <location>
        <begin position="1"/>
        <end position="18"/>
    </location>
</feature>
<dbReference type="AlphaFoldDB" id="A0A4P7NMH8"/>
<name>A0A4P7NMH8_PYROR</name>
<reference evidence="2 3" key="1">
    <citation type="journal article" date="2019" name="Mol. Biol. Evol.">
        <title>Blast fungal genomes show frequent chromosomal changes, gene gains and losses, and effector gene turnover.</title>
        <authorList>
            <person name="Gomez Luciano L.B."/>
            <person name="Jason Tsai I."/>
            <person name="Chuma I."/>
            <person name="Tosa Y."/>
            <person name="Chen Y.H."/>
            <person name="Li J.Y."/>
            <person name="Li M.Y."/>
            <person name="Jade Lu M.Y."/>
            <person name="Nakayashiki H."/>
            <person name="Li W.H."/>
        </authorList>
    </citation>
    <scope>NUCLEOTIDE SEQUENCE [LARGE SCALE GENOMIC DNA]</scope>
    <source>
        <strain evidence="2">MZ5-1-6</strain>
    </source>
</reference>
<evidence type="ECO:0000256" key="1">
    <source>
        <dbReference type="SAM" id="SignalP"/>
    </source>
</evidence>
<accession>A0A4P7NMH8</accession>
<feature type="chain" id="PRO_5020922326" evidence="1">
    <location>
        <begin position="19"/>
        <end position="78"/>
    </location>
</feature>
<proteinExistence type="predicted"/>
<evidence type="ECO:0000313" key="2">
    <source>
        <dbReference type="EMBL" id="QBZ63289.1"/>
    </source>
</evidence>
<dbReference type="VEuPathDB" id="FungiDB:M_BR32_EuGene_00017091"/>
<protein>
    <submittedName>
        <fullName evidence="2">Uncharacterized protein</fullName>
    </submittedName>
</protein>
<sequence length="78" mass="8502">MLYRYILLALSMSFGAFAKPTEKTPFAIEARDDNPNPCFKTKKACCGGIHGLENCSAVCASEGKLFTTCDPDKNCSCR</sequence>
<dbReference type="Proteomes" id="UP000294847">
    <property type="component" value="Chromosome 5"/>
</dbReference>
<dbReference type="EMBL" id="CP034208">
    <property type="protein sequence ID" value="QBZ63289.1"/>
    <property type="molecule type" value="Genomic_DNA"/>
</dbReference>
<organism evidence="2 3">
    <name type="scientific">Pyricularia oryzae</name>
    <name type="common">Rice blast fungus</name>
    <name type="synonym">Magnaporthe oryzae</name>
    <dbReference type="NCBI Taxonomy" id="318829"/>
    <lineage>
        <taxon>Eukaryota</taxon>
        <taxon>Fungi</taxon>
        <taxon>Dikarya</taxon>
        <taxon>Ascomycota</taxon>
        <taxon>Pezizomycotina</taxon>
        <taxon>Sordariomycetes</taxon>
        <taxon>Sordariomycetidae</taxon>
        <taxon>Magnaporthales</taxon>
        <taxon>Pyriculariaceae</taxon>
        <taxon>Pyricularia</taxon>
    </lineage>
</organism>
<gene>
    <name evidence="2" type="ORF">PoMZ_12186</name>
</gene>
<keyword evidence="1" id="KW-0732">Signal</keyword>
<evidence type="ECO:0000313" key="3">
    <source>
        <dbReference type="Proteomes" id="UP000294847"/>
    </source>
</evidence>